<evidence type="ECO:0000256" key="1">
    <source>
        <dbReference type="SAM" id="MobiDB-lite"/>
    </source>
</evidence>
<reference evidence="3 4" key="1">
    <citation type="journal article" date="2012" name="PLoS Pathog.">
        <title>Diverse lifestyles and strategies of plant pathogenesis encoded in the genomes of eighteen Dothideomycetes fungi.</title>
        <authorList>
            <person name="Ohm R.A."/>
            <person name="Feau N."/>
            <person name="Henrissat B."/>
            <person name="Schoch C.L."/>
            <person name="Horwitz B.A."/>
            <person name="Barry K.W."/>
            <person name="Condon B.J."/>
            <person name="Copeland A.C."/>
            <person name="Dhillon B."/>
            <person name="Glaser F."/>
            <person name="Hesse C.N."/>
            <person name="Kosti I."/>
            <person name="LaButti K."/>
            <person name="Lindquist E.A."/>
            <person name="Lucas S."/>
            <person name="Salamov A.A."/>
            <person name="Bradshaw R.E."/>
            <person name="Ciuffetti L."/>
            <person name="Hamelin R.C."/>
            <person name="Kema G.H.J."/>
            <person name="Lawrence C."/>
            <person name="Scott J.A."/>
            <person name="Spatafora J.W."/>
            <person name="Turgeon B.G."/>
            <person name="de Wit P.J.G.M."/>
            <person name="Zhong S."/>
            <person name="Goodwin S.B."/>
            <person name="Grigoriev I.V."/>
        </authorList>
    </citation>
    <scope>NUCLEOTIDE SEQUENCE [LARGE SCALE GENOMIC DNA]</scope>
    <source>
        <strain evidence="3 4">UAMH 10762</strain>
    </source>
</reference>
<feature type="region of interest" description="Disordered" evidence="1">
    <location>
        <begin position="229"/>
        <end position="292"/>
    </location>
</feature>
<feature type="transmembrane region" description="Helical" evidence="2">
    <location>
        <begin position="182"/>
        <end position="203"/>
    </location>
</feature>
<sequence length="292" mass="32301">MAPVIWGLDLAEIRWGKFASKYMFGNRDYHLRRTKFVVYQCALIFCVVSESLGTAALSDYIDQQRRIQTIDHRAYVYNNDYIGAASYNIFAGVFIAFIFGAAFFFDLIWPERYESKSVRLAWQICAALSVIFHLASAVTLTIITCTRRAYITGVSAARAEYLLGQFHKDAGPQLEYGRNGRALAAVVFVWIGWVSVAASGVLLCQSIHNTVSGGGPKSRHAAGREEAHYYATTGRRQPEIVRNPSIVETGTEKETSIDDPERAQSAPSYSASPRRGDGFTNASPAADMRSAP</sequence>
<dbReference type="OMA" id="DYLDQQD"/>
<accession>M2N2D6</accession>
<dbReference type="eggNOG" id="ENOG502RY6P">
    <property type="taxonomic scope" value="Eukaryota"/>
</dbReference>
<keyword evidence="2" id="KW-0472">Membrane</keyword>
<feature type="compositionally biased region" description="Basic and acidic residues" evidence="1">
    <location>
        <begin position="250"/>
        <end position="262"/>
    </location>
</feature>
<evidence type="ECO:0000313" key="3">
    <source>
        <dbReference type="EMBL" id="EMC92835.1"/>
    </source>
</evidence>
<keyword evidence="2" id="KW-0812">Transmembrane</keyword>
<proteinExistence type="predicted"/>
<feature type="transmembrane region" description="Helical" evidence="2">
    <location>
        <begin position="37"/>
        <end position="61"/>
    </location>
</feature>
<evidence type="ECO:0000313" key="4">
    <source>
        <dbReference type="Proteomes" id="UP000011761"/>
    </source>
</evidence>
<keyword evidence="4" id="KW-1185">Reference proteome</keyword>
<dbReference type="KEGG" id="bcom:BAUCODRAFT_37746"/>
<feature type="transmembrane region" description="Helical" evidence="2">
    <location>
        <begin position="81"/>
        <end position="108"/>
    </location>
</feature>
<feature type="transmembrane region" description="Helical" evidence="2">
    <location>
        <begin position="120"/>
        <end position="143"/>
    </location>
</feature>
<dbReference type="OrthoDB" id="3596006at2759"/>
<keyword evidence="2" id="KW-1133">Transmembrane helix</keyword>
<organism evidence="3 4">
    <name type="scientific">Baudoinia panamericana (strain UAMH 10762)</name>
    <name type="common">Angels' share fungus</name>
    <name type="synonym">Baudoinia compniacensis (strain UAMH 10762)</name>
    <dbReference type="NCBI Taxonomy" id="717646"/>
    <lineage>
        <taxon>Eukaryota</taxon>
        <taxon>Fungi</taxon>
        <taxon>Dikarya</taxon>
        <taxon>Ascomycota</taxon>
        <taxon>Pezizomycotina</taxon>
        <taxon>Dothideomycetes</taxon>
        <taxon>Dothideomycetidae</taxon>
        <taxon>Mycosphaerellales</taxon>
        <taxon>Teratosphaeriaceae</taxon>
        <taxon>Baudoinia</taxon>
    </lineage>
</organism>
<dbReference type="GeneID" id="19113328"/>
<gene>
    <name evidence="3" type="ORF">BAUCODRAFT_37746</name>
</gene>
<name>M2N2D6_BAUPA</name>
<dbReference type="Proteomes" id="UP000011761">
    <property type="component" value="Unassembled WGS sequence"/>
</dbReference>
<evidence type="ECO:0008006" key="5">
    <source>
        <dbReference type="Google" id="ProtNLM"/>
    </source>
</evidence>
<dbReference type="HOGENOM" id="CLU_082451_0_0_1"/>
<evidence type="ECO:0000256" key="2">
    <source>
        <dbReference type="SAM" id="Phobius"/>
    </source>
</evidence>
<dbReference type="RefSeq" id="XP_007679819.1">
    <property type="nucleotide sequence ID" value="XM_007681629.1"/>
</dbReference>
<dbReference type="AlphaFoldDB" id="M2N2D6"/>
<dbReference type="EMBL" id="KB445561">
    <property type="protein sequence ID" value="EMC92835.1"/>
    <property type="molecule type" value="Genomic_DNA"/>
</dbReference>
<protein>
    <recommendedName>
        <fullName evidence="5">MARVEL domain-containing protein</fullName>
    </recommendedName>
</protein>